<reference evidence="1" key="1">
    <citation type="journal article" date="2021" name="PeerJ">
        <title>Extensive microbial diversity within the chicken gut microbiome revealed by metagenomics and culture.</title>
        <authorList>
            <person name="Gilroy R."/>
            <person name="Ravi A."/>
            <person name="Getino M."/>
            <person name="Pursley I."/>
            <person name="Horton D.L."/>
            <person name="Alikhan N.F."/>
            <person name="Baker D."/>
            <person name="Gharbi K."/>
            <person name="Hall N."/>
            <person name="Watson M."/>
            <person name="Adriaenssens E.M."/>
            <person name="Foster-Nyarko E."/>
            <person name="Jarju S."/>
            <person name="Secka A."/>
            <person name="Antonio M."/>
            <person name="Oren A."/>
            <person name="Chaudhuri R.R."/>
            <person name="La Ragione R."/>
            <person name="Hildebrand F."/>
            <person name="Pallen M.J."/>
        </authorList>
    </citation>
    <scope>NUCLEOTIDE SEQUENCE</scope>
    <source>
        <strain evidence="1">ChiBcec8-13705</strain>
    </source>
</reference>
<comment type="caution">
    <text evidence="1">The sequence shown here is derived from an EMBL/GenBank/DDBJ whole genome shotgun (WGS) entry which is preliminary data.</text>
</comment>
<dbReference type="GO" id="GO:0016757">
    <property type="term" value="F:glycosyltransferase activity"/>
    <property type="evidence" value="ECO:0007669"/>
    <property type="project" value="UniProtKB-KW"/>
</dbReference>
<gene>
    <name evidence="1" type="ORF">H9945_01520</name>
</gene>
<dbReference type="EMBL" id="DWYG01000014">
    <property type="protein sequence ID" value="HJB41160.1"/>
    <property type="molecule type" value="Genomic_DNA"/>
</dbReference>
<dbReference type="InterPro" id="IPR029044">
    <property type="entry name" value="Nucleotide-diphossugar_trans"/>
</dbReference>
<dbReference type="AlphaFoldDB" id="A0A9D2M481"/>
<dbReference type="SUPFAM" id="SSF53448">
    <property type="entry name" value="Nucleotide-diphospho-sugar transferases"/>
    <property type="match status" value="1"/>
</dbReference>
<reference evidence="1" key="2">
    <citation type="submission" date="2021-04" db="EMBL/GenBank/DDBJ databases">
        <authorList>
            <person name="Gilroy R."/>
        </authorList>
    </citation>
    <scope>NUCLEOTIDE SEQUENCE</scope>
    <source>
        <strain evidence="1">ChiBcec8-13705</strain>
    </source>
</reference>
<proteinExistence type="predicted"/>
<evidence type="ECO:0000313" key="2">
    <source>
        <dbReference type="Proteomes" id="UP000886803"/>
    </source>
</evidence>
<dbReference type="EC" id="2.4.-.-" evidence="1"/>
<dbReference type="PANTHER" id="PTHR43179:SF10">
    <property type="entry name" value="GLYCOSYL TRANSFERASE"/>
    <property type="match status" value="1"/>
</dbReference>
<protein>
    <submittedName>
        <fullName evidence="1">Glycosyltransferase</fullName>
        <ecNumber evidence="1">2.4.-.-</ecNumber>
    </submittedName>
</protein>
<keyword evidence="1" id="KW-0808">Transferase</keyword>
<keyword evidence="1" id="KW-0328">Glycosyltransferase</keyword>
<dbReference type="Gene3D" id="3.90.550.10">
    <property type="entry name" value="Spore Coat Polysaccharide Biosynthesis Protein SpsA, Chain A"/>
    <property type="match status" value="1"/>
</dbReference>
<dbReference type="Proteomes" id="UP000886803">
    <property type="component" value="Unassembled WGS sequence"/>
</dbReference>
<evidence type="ECO:0000313" key="1">
    <source>
        <dbReference type="EMBL" id="HJB41160.1"/>
    </source>
</evidence>
<organism evidence="1 2">
    <name type="scientific">Candidatus Gemmiger avicola</name>
    <dbReference type="NCBI Taxonomy" id="2838605"/>
    <lineage>
        <taxon>Bacteria</taxon>
        <taxon>Bacillati</taxon>
        <taxon>Bacillota</taxon>
        <taxon>Clostridia</taxon>
        <taxon>Eubacteriales</taxon>
        <taxon>Gemmiger</taxon>
    </lineage>
</organism>
<accession>A0A9D2M481</accession>
<sequence length="284" mass="32098">MVQALDNIANAVRVDRAWDHAVSDVTVCYGDASPNPIFTQPEIEALQKKYSDFFTLTYTFFNQNSGTAAGHNRMAKTCTAEYLQIMNPDVVVCPHLFALMLEPFSVPELRAGMTEARQTPVEHHKEYDPQTGVTSWAATALAMIPYAVFQEVGGFDEKTFFMYCDDVDFSWMVREAGYQIIYVPSAIAFHAKRLSPKGGWVPTPAEVYYSAEAALLMCHKWSAPGLLNTILNTYLDTPEDAPQYKAAQEYLKRKREKRLPEPRDPQHKVAQFVDMGYGPSRFKL</sequence>
<name>A0A9D2M481_9FIRM</name>
<dbReference type="PANTHER" id="PTHR43179">
    <property type="entry name" value="RHAMNOSYLTRANSFERASE WBBL"/>
    <property type="match status" value="1"/>
</dbReference>